<dbReference type="GO" id="GO:0032154">
    <property type="term" value="C:cleavage furrow"/>
    <property type="evidence" value="ECO:0007669"/>
    <property type="project" value="UniProtKB-SubCell"/>
</dbReference>
<feature type="compositionally biased region" description="Low complexity" evidence="9">
    <location>
        <begin position="9"/>
        <end position="25"/>
    </location>
</feature>
<evidence type="ECO:0000256" key="5">
    <source>
        <dbReference type="ARBA" id="ARBA00022753"/>
    </source>
</evidence>
<dbReference type="EMBL" id="JAKKPZ010000001">
    <property type="protein sequence ID" value="KAI1728511.1"/>
    <property type="molecule type" value="Genomic_DNA"/>
</dbReference>
<dbReference type="InterPro" id="IPR057316">
    <property type="entry name" value="Rab11-FIP3/4_dom"/>
</dbReference>
<comment type="subcellular location">
    <subcellularLocation>
        <location evidence="2">Cleavage furrow</location>
    </subcellularLocation>
    <subcellularLocation>
        <location evidence="1">Midbody</location>
    </subcellularLocation>
    <subcellularLocation>
        <location evidence="3">Recycling endosome membrane</location>
        <topology evidence="3">Peripheral membrane protein</topology>
    </subcellularLocation>
</comment>
<evidence type="ECO:0000256" key="6">
    <source>
        <dbReference type="ARBA" id="ARBA00023054"/>
    </source>
</evidence>
<dbReference type="PROSITE" id="PS51511">
    <property type="entry name" value="FIP_RBD"/>
    <property type="match status" value="1"/>
</dbReference>
<reference evidence="11" key="1">
    <citation type="submission" date="2022-01" db="EMBL/GenBank/DDBJ databases">
        <title>Genome Sequence Resource for Two Populations of Ditylenchus destructor, the Migratory Endoparasitic Phytonematode.</title>
        <authorList>
            <person name="Zhang H."/>
            <person name="Lin R."/>
            <person name="Xie B."/>
        </authorList>
    </citation>
    <scope>NUCLEOTIDE SEQUENCE</scope>
    <source>
        <strain evidence="11">BazhouSP</strain>
    </source>
</reference>
<organism evidence="11 12">
    <name type="scientific">Ditylenchus destructor</name>
    <dbReference type="NCBI Taxonomy" id="166010"/>
    <lineage>
        <taxon>Eukaryota</taxon>
        <taxon>Metazoa</taxon>
        <taxon>Ecdysozoa</taxon>
        <taxon>Nematoda</taxon>
        <taxon>Chromadorea</taxon>
        <taxon>Rhabditida</taxon>
        <taxon>Tylenchina</taxon>
        <taxon>Tylenchomorpha</taxon>
        <taxon>Sphaerularioidea</taxon>
        <taxon>Anguinidae</taxon>
        <taxon>Anguininae</taxon>
        <taxon>Ditylenchus</taxon>
    </lineage>
</organism>
<feature type="region of interest" description="Disordered" evidence="9">
    <location>
        <begin position="1"/>
        <end position="55"/>
    </location>
</feature>
<keyword evidence="12" id="KW-1185">Reference proteome</keyword>
<feature type="coiled-coil region" evidence="8">
    <location>
        <begin position="86"/>
        <end position="274"/>
    </location>
</feature>
<dbReference type="Pfam" id="PF25450">
    <property type="entry name" value="Rab11-FIP3"/>
    <property type="match status" value="1"/>
</dbReference>
<dbReference type="GO" id="GO:0055038">
    <property type="term" value="C:recycling endosome membrane"/>
    <property type="evidence" value="ECO:0007669"/>
    <property type="project" value="UniProtKB-SubCell"/>
</dbReference>
<evidence type="ECO:0000256" key="1">
    <source>
        <dbReference type="ARBA" id="ARBA00004214"/>
    </source>
</evidence>
<proteinExistence type="predicted"/>
<evidence type="ECO:0000256" key="8">
    <source>
        <dbReference type="SAM" id="Coils"/>
    </source>
</evidence>
<dbReference type="Proteomes" id="UP001201812">
    <property type="component" value="Unassembled WGS sequence"/>
</dbReference>
<evidence type="ECO:0000256" key="2">
    <source>
        <dbReference type="ARBA" id="ARBA00004626"/>
    </source>
</evidence>
<feature type="compositionally biased region" description="Polar residues" evidence="9">
    <location>
        <begin position="30"/>
        <end position="43"/>
    </location>
</feature>
<dbReference type="GO" id="GO:0032456">
    <property type="term" value="P:endocytic recycling"/>
    <property type="evidence" value="ECO:0007669"/>
    <property type="project" value="TreeGrafter"/>
</dbReference>
<dbReference type="InterPro" id="IPR051977">
    <property type="entry name" value="Rab11-interacting_regulator"/>
</dbReference>
<protein>
    <submittedName>
        <fullName evidence="11">FIP domain-containing protein</fullName>
    </submittedName>
</protein>
<dbReference type="Gene3D" id="1.20.5.2440">
    <property type="match status" value="1"/>
</dbReference>
<keyword evidence="4" id="KW-0813">Transport</keyword>
<keyword evidence="7" id="KW-0472">Membrane</keyword>
<accession>A0AAD4RDE3</accession>
<dbReference type="Pfam" id="PF09457">
    <property type="entry name" value="RBD-FIP"/>
    <property type="match status" value="1"/>
</dbReference>
<dbReference type="GO" id="GO:0032465">
    <property type="term" value="P:regulation of cytokinesis"/>
    <property type="evidence" value="ECO:0007669"/>
    <property type="project" value="TreeGrafter"/>
</dbReference>
<dbReference type="AlphaFoldDB" id="A0AAD4RDE3"/>
<dbReference type="GO" id="GO:0030139">
    <property type="term" value="C:endocytic vesicle"/>
    <property type="evidence" value="ECO:0007669"/>
    <property type="project" value="TreeGrafter"/>
</dbReference>
<evidence type="ECO:0000313" key="11">
    <source>
        <dbReference type="EMBL" id="KAI1728511.1"/>
    </source>
</evidence>
<gene>
    <name evidence="11" type="ORF">DdX_00700</name>
</gene>
<evidence type="ECO:0000256" key="7">
    <source>
        <dbReference type="ARBA" id="ARBA00023136"/>
    </source>
</evidence>
<dbReference type="SUPFAM" id="SSF144270">
    <property type="entry name" value="Eferin C-derminal domain-like"/>
    <property type="match status" value="1"/>
</dbReference>
<dbReference type="PANTHER" id="PTHR15726:SF7">
    <property type="entry name" value="NUCLEAR FALLOUT, ISOFORM J"/>
    <property type="match status" value="1"/>
</dbReference>
<name>A0AAD4RDE3_9BILA</name>
<evidence type="ECO:0000256" key="9">
    <source>
        <dbReference type="SAM" id="MobiDB-lite"/>
    </source>
</evidence>
<evidence type="ECO:0000256" key="4">
    <source>
        <dbReference type="ARBA" id="ARBA00022448"/>
    </source>
</evidence>
<comment type="caution">
    <text evidence="11">The sequence shown here is derived from an EMBL/GenBank/DDBJ whole genome shotgun (WGS) entry which is preliminary data.</text>
</comment>
<evidence type="ECO:0000259" key="10">
    <source>
        <dbReference type="PROSITE" id="PS51511"/>
    </source>
</evidence>
<dbReference type="InterPro" id="IPR037245">
    <property type="entry name" value="FIP-RBD_C_sf"/>
</dbReference>
<dbReference type="InterPro" id="IPR019018">
    <property type="entry name" value="Rab-bd_FIP-RBD"/>
</dbReference>
<feature type="domain" description="FIP-RBD" evidence="10">
    <location>
        <begin position="280"/>
        <end position="342"/>
    </location>
</feature>
<sequence length="363" mass="42108">MDYLEAEPSSSIGGTLPSSSSSVASRLYMNGTQRSSRRNSFSSEPELMNFSDDGTLGFNDVSSQMSTLTNKLTEMQELQMATNEEKSRLRTENAVLQERVHLLEEQYHSAEKRWTEKLEEEKTRSRELTSRIEREKQLEAESGSLRYQVLEKDLINIRKERDRLEESLREAQHKLNLLRDQLTECQHECERKEVEKEKIKQEYERYRRDAADRMESNSEILEELTRQSDQLRQHGTMAHQGSLTDQIILLEDEIERLRLENRDLREQQMDLQAQILHDSVQCGRNLLADGPPSLAAELSGMDSQGLMNTLREQEIVNQRLKNYVNGILMRIIERHPDILEIKDEELTESMISDTASSKSTSEG</sequence>
<evidence type="ECO:0000256" key="3">
    <source>
        <dbReference type="ARBA" id="ARBA00004654"/>
    </source>
</evidence>
<dbReference type="GO" id="GO:0030496">
    <property type="term" value="C:midbody"/>
    <property type="evidence" value="ECO:0007669"/>
    <property type="project" value="UniProtKB-SubCell"/>
</dbReference>
<keyword evidence="5" id="KW-0967">Endosome</keyword>
<evidence type="ECO:0000313" key="12">
    <source>
        <dbReference type="Proteomes" id="UP001201812"/>
    </source>
</evidence>
<keyword evidence="6 8" id="KW-0175">Coiled coil</keyword>
<dbReference type="PANTHER" id="PTHR15726">
    <property type="entry name" value="RAB11-FAMILY INTERACTING PROTEIN"/>
    <property type="match status" value="1"/>
</dbReference>